<dbReference type="EMBL" id="AE006470">
    <property type="protein sequence ID" value="AAM72698.1"/>
    <property type="molecule type" value="Genomic_DNA"/>
</dbReference>
<dbReference type="STRING" id="194439.CT1471"/>
<evidence type="ECO:0000313" key="2">
    <source>
        <dbReference type="Proteomes" id="UP000001007"/>
    </source>
</evidence>
<dbReference type="RefSeq" id="WP_010933137.1">
    <property type="nucleotide sequence ID" value="NC_002932.3"/>
</dbReference>
<name>Q8KCF1_CHLTE</name>
<organism evidence="1 2">
    <name type="scientific">Chlorobaculum tepidum (strain ATCC 49652 / DSM 12025 / NBRC 103806 / TLS)</name>
    <name type="common">Chlorobium tepidum</name>
    <dbReference type="NCBI Taxonomy" id="194439"/>
    <lineage>
        <taxon>Bacteria</taxon>
        <taxon>Pseudomonadati</taxon>
        <taxon>Chlorobiota</taxon>
        <taxon>Chlorobiia</taxon>
        <taxon>Chlorobiales</taxon>
        <taxon>Chlorobiaceae</taxon>
        <taxon>Chlorobaculum</taxon>
    </lineage>
</organism>
<evidence type="ECO:0000313" key="1">
    <source>
        <dbReference type="EMBL" id="AAM72698.1"/>
    </source>
</evidence>
<sequence>MKSVTPDAYIGTSGFMKMAGEIDFLMTVLKTGYAEQEDLLRQIDAAAKDLYGPFNVASIIKLTPVQKAWPPESAEQLKKFNNFERSLLNRFELIDRNLKIDRRNLLMKPAAAPTGKPVMRLMPIRNLNQVNQPAVAAVGKSDAKQTIDLGMQKYEPGFRTVVPVDKVGISHGLINAMKKQKLEELIGKFKAISPTLSYAEGRISFLLSIVEDSISKVQGSNGCSCEQKTF</sequence>
<dbReference type="AlphaFoldDB" id="Q8KCF1"/>
<keyword evidence="2" id="KW-1185">Reference proteome</keyword>
<accession>Q8KCF1</accession>
<proteinExistence type="predicted"/>
<reference evidence="1 2" key="1">
    <citation type="journal article" date="2002" name="Proc. Natl. Acad. Sci. U.S.A.">
        <title>The complete genome sequence of Chlorobium tepidum TLS, a photosynthetic, anaerobic, green-sulfur bacterium.</title>
        <authorList>
            <person name="Eisen J.A."/>
            <person name="Nelson K.E."/>
            <person name="Paulsen I.T."/>
            <person name="Heidelberg J.F."/>
            <person name="Wu M."/>
            <person name="Dodson R.J."/>
            <person name="Deboy R."/>
            <person name="Gwinn M.L."/>
            <person name="Nelson W.C."/>
            <person name="Haft D.H."/>
            <person name="Hickey E.K."/>
            <person name="Peterson J.D."/>
            <person name="Durkin A.S."/>
            <person name="Kolonay J.L."/>
            <person name="Yang F."/>
            <person name="Holt I."/>
            <person name="Umayam L.A."/>
            <person name="Mason T."/>
            <person name="Brenner M."/>
            <person name="Shea T.P."/>
            <person name="Parksey D."/>
            <person name="Nierman W.C."/>
            <person name="Feldblyum T.V."/>
            <person name="Hansen C.L."/>
            <person name="Craven M.B."/>
            <person name="Radune D."/>
            <person name="Vamathevan J."/>
            <person name="Khouri H."/>
            <person name="White O."/>
            <person name="Gruber T.M."/>
            <person name="Ketchum K.A."/>
            <person name="Venter J.C."/>
            <person name="Tettelin H."/>
            <person name="Bryant D.A."/>
            <person name="Fraser C.M."/>
        </authorList>
    </citation>
    <scope>NUCLEOTIDE SEQUENCE [LARGE SCALE GENOMIC DNA]</scope>
    <source>
        <strain evidence="2">ATCC 49652 / DSM 12025 / NBRC 103806 / TLS</strain>
    </source>
</reference>
<dbReference type="OrthoDB" id="597253at2"/>
<dbReference type="KEGG" id="cte:CT1471"/>
<dbReference type="Proteomes" id="UP000001007">
    <property type="component" value="Chromosome"/>
</dbReference>
<gene>
    <name evidence="1" type="ordered locus">CT1471</name>
</gene>
<protein>
    <submittedName>
        <fullName evidence="1">Uncharacterized protein</fullName>
    </submittedName>
</protein>
<dbReference type="HOGENOM" id="CLU_1203079_0_0_10"/>
<dbReference type="EnsemblBacteria" id="AAM72698">
    <property type="protein sequence ID" value="AAM72698"/>
    <property type="gene ID" value="CT1471"/>
</dbReference>